<reference evidence="7" key="1">
    <citation type="submission" date="2019-04" db="EMBL/GenBank/DDBJ databases">
        <authorList>
            <consortium name="Pathogen Informatics"/>
        </authorList>
    </citation>
    <scope>NUCLEOTIDE SEQUENCE</scope>
    <source>
        <strain evidence="7">NCTC9183</strain>
    </source>
</reference>
<keyword evidence="1" id="KW-0813">Transport</keyword>
<evidence type="ECO:0000256" key="1">
    <source>
        <dbReference type="ARBA" id="ARBA00022448"/>
    </source>
</evidence>
<evidence type="ECO:0000313" key="7">
    <source>
        <dbReference type="EMBL" id="VTM48700.1"/>
    </source>
</evidence>
<keyword evidence="5" id="KW-1278">Translocase</keyword>
<dbReference type="InterPro" id="IPR050107">
    <property type="entry name" value="ABC_carbohydrate_import_ATPase"/>
</dbReference>
<dbReference type="AlphaFoldDB" id="A0A4P0XH10"/>
<dbReference type="EMBL" id="CABDVL010000003">
    <property type="protein sequence ID" value="VTM48700.1"/>
    <property type="molecule type" value="Genomic_DNA"/>
</dbReference>
<keyword evidence="6" id="KW-0472">Membrane</keyword>
<name>A0A4P0XH10_KLEPN</name>
<protein>
    <submittedName>
        <fullName evidence="7">Ribose ABC transport system</fullName>
        <ecNumber evidence="7">3.6.3.17</ecNumber>
    </submittedName>
</protein>
<evidence type="ECO:0000256" key="2">
    <source>
        <dbReference type="ARBA" id="ARBA00022475"/>
    </source>
</evidence>
<keyword evidence="2" id="KW-1003">Cell membrane</keyword>
<accession>A0A4P0XH10</accession>
<dbReference type="PANTHER" id="PTHR43790">
    <property type="entry name" value="CARBOHYDRATE TRANSPORT ATP-BINDING PROTEIN MG119-RELATED"/>
    <property type="match status" value="1"/>
</dbReference>
<evidence type="ECO:0000256" key="6">
    <source>
        <dbReference type="ARBA" id="ARBA00023136"/>
    </source>
</evidence>
<keyword evidence="3" id="KW-0547">Nucleotide-binding</keyword>
<dbReference type="GO" id="GO:0005524">
    <property type="term" value="F:ATP binding"/>
    <property type="evidence" value="ECO:0007669"/>
    <property type="project" value="UniProtKB-KW"/>
</dbReference>
<keyword evidence="4" id="KW-0067">ATP-binding</keyword>
<dbReference type="GO" id="GO:0016787">
    <property type="term" value="F:hydrolase activity"/>
    <property type="evidence" value="ECO:0007669"/>
    <property type="project" value="UniProtKB-KW"/>
</dbReference>
<gene>
    <name evidence="7" type="primary">rbsA_1</name>
    <name evidence="7" type="ORF">NCTC9183_00472</name>
</gene>
<evidence type="ECO:0000256" key="4">
    <source>
        <dbReference type="ARBA" id="ARBA00022840"/>
    </source>
</evidence>
<sequence>MMKVLTGIYTRDAGSLLWLGKETTFNGPKSSQEAGIGIIHQELNLILS</sequence>
<dbReference type="EC" id="3.6.3.17" evidence="7"/>
<dbReference type="Proteomes" id="UP000507695">
    <property type="component" value="Unassembled WGS sequence"/>
</dbReference>
<organism evidence="7">
    <name type="scientific">Klebsiella pneumoniae</name>
    <dbReference type="NCBI Taxonomy" id="573"/>
    <lineage>
        <taxon>Bacteria</taxon>
        <taxon>Pseudomonadati</taxon>
        <taxon>Pseudomonadota</taxon>
        <taxon>Gammaproteobacteria</taxon>
        <taxon>Enterobacterales</taxon>
        <taxon>Enterobacteriaceae</taxon>
        <taxon>Klebsiella/Raoultella group</taxon>
        <taxon>Klebsiella</taxon>
        <taxon>Klebsiella pneumoniae complex</taxon>
    </lineage>
</organism>
<dbReference type="PANTHER" id="PTHR43790:SF3">
    <property type="entry name" value="D-ALLOSE IMPORT ATP-BINDING PROTEIN ALSA-RELATED"/>
    <property type="match status" value="1"/>
</dbReference>
<evidence type="ECO:0000256" key="3">
    <source>
        <dbReference type="ARBA" id="ARBA00022741"/>
    </source>
</evidence>
<proteinExistence type="predicted"/>
<keyword evidence="7" id="KW-0378">Hydrolase</keyword>
<evidence type="ECO:0000256" key="5">
    <source>
        <dbReference type="ARBA" id="ARBA00022967"/>
    </source>
</evidence>